<protein>
    <recommendedName>
        <fullName evidence="2">Carboxypeptidase regulatory-like domain-containing protein</fullName>
    </recommendedName>
</protein>
<dbReference type="EMBL" id="CADCTA010000124">
    <property type="protein sequence ID" value="CAA9271018.1"/>
    <property type="molecule type" value="Genomic_DNA"/>
</dbReference>
<sequence length="184" mass="19847">MRQLQRKPPLELFAFVQQPILTALPDEPFAVSRYPCFNNQVKRHRSALIAALATIVTASSMLAATPTPTPAPGGFVEGKLAIGAQRGADLADDVPAPGNTSAVGEHALVIRSRAGAAELKEIKTDEQGQYRVALPAGDYVLELKDSRARHASPRAPAIQRAFTVTANETVRVDMQVPVDIREMR</sequence>
<proteinExistence type="predicted"/>
<name>A0A6J4J8P7_9BACT</name>
<dbReference type="AlphaFoldDB" id="A0A6J4J8P7"/>
<evidence type="ECO:0008006" key="2">
    <source>
        <dbReference type="Google" id="ProtNLM"/>
    </source>
</evidence>
<organism evidence="1">
    <name type="scientific">uncultured Chthoniobacterales bacterium</name>
    <dbReference type="NCBI Taxonomy" id="1836801"/>
    <lineage>
        <taxon>Bacteria</taxon>
        <taxon>Pseudomonadati</taxon>
        <taxon>Verrucomicrobiota</taxon>
        <taxon>Spartobacteria</taxon>
        <taxon>Chthoniobacterales</taxon>
        <taxon>environmental samples</taxon>
    </lineage>
</organism>
<reference evidence="1" key="1">
    <citation type="submission" date="2020-02" db="EMBL/GenBank/DDBJ databases">
        <authorList>
            <person name="Meier V. D."/>
        </authorList>
    </citation>
    <scope>NUCLEOTIDE SEQUENCE</scope>
    <source>
        <strain evidence="1">AVDCRST_MAG42</strain>
    </source>
</reference>
<gene>
    <name evidence="1" type="ORF">AVDCRST_MAG42-3280</name>
</gene>
<evidence type="ECO:0000313" key="1">
    <source>
        <dbReference type="EMBL" id="CAA9271018.1"/>
    </source>
</evidence>
<accession>A0A6J4J8P7</accession>